<accession>A0AAV4WIC5</accession>
<sequence length="91" mass="10543">MLQAALAALNFRGITCHPSAPRSECQSFSLLEQSRYQKETREVSLRGNFSMDPEKAESGGDAKDQQSYLLPFYYKNREEIKYFSWIPFIKP</sequence>
<evidence type="ECO:0000313" key="2">
    <source>
        <dbReference type="Proteomes" id="UP001054837"/>
    </source>
</evidence>
<keyword evidence="2" id="KW-1185">Reference proteome</keyword>
<evidence type="ECO:0000313" key="1">
    <source>
        <dbReference type="EMBL" id="GIY81559.1"/>
    </source>
</evidence>
<reference evidence="1 2" key="1">
    <citation type="submission" date="2021-06" db="EMBL/GenBank/DDBJ databases">
        <title>Caerostris darwini draft genome.</title>
        <authorList>
            <person name="Kono N."/>
            <person name="Arakawa K."/>
        </authorList>
    </citation>
    <scope>NUCLEOTIDE SEQUENCE [LARGE SCALE GENOMIC DNA]</scope>
</reference>
<proteinExistence type="predicted"/>
<dbReference type="EMBL" id="BPLQ01014642">
    <property type="protein sequence ID" value="GIY81559.1"/>
    <property type="molecule type" value="Genomic_DNA"/>
</dbReference>
<organism evidence="1 2">
    <name type="scientific">Caerostris darwini</name>
    <dbReference type="NCBI Taxonomy" id="1538125"/>
    <lineage>
        <taxon>Eukaryota</taxon>
        <taxon>Metazoa</taxon>
        <taxon>Ecdysozoa</taxon>
        <taxon>Arthropoda</taxon>
        <taxon>Chelicerata</taxon>
        <taxon>Arachnida</taxon>
        <taxon>Araneae</taxon>
        <taxon>Araneomorphae</taxon>
        <taxon>Entelegynae</taxon>
        <taxon>Araneoidea</taxon>
        <taxon>Araneidae</taxon>
        <taxon>Caerostris</taxon>
    </lineage>
</organism>
<comment type="caution">
    <text evidence="1">The sequence shown here is derived from an EMBL/GenBank/DDBJ whole genome shotgun (WGS) entry which is preliminary data.</text>
</comment>
<name>A0AAV4WIC5_9ARAC</name>
<gene>
    <name evidence="1" type="ORF">CDAR_418351</name>
</gene>
<dbReference type="Proteomes" id="UP001054837">
    <property type="component" value="Unassembled WGS sequence"/>
</dbReference>
<dbReference type="AlphaFoldDB" id="A0AAV4WIC5"/>
<protein>
    <submittedName>
        <fullName evidence="1">Uncharacterized protein</fullName>
    </submittedName>
</protein>